<dbReference type="Proteomes" id="UP000018296">
    <property type="component" value="Unassembled WGS sequence"/>
</dbReference>
<dbReference type="eggNOG" id="COG5523">
    <property type="taxonomic scope" value="Bacteria"/>
</dbReference>
<feature type="transmembrane region" description="Helical" evidence="1">
    <location>
        <begin position="12"/>
        <end position="34"/>
    </location>
</feature>
<feature type="transmembrane region" description="Helical" evidence="1">
    <location>
        <begin position="171"/>
        <end position="199"/>
    </location>
</feature>
<sequence length="255" mass="28906">MRISEIKDDARSSLKGYAVLAGLFIFIQLLISAVPPNIADIVLSGGFSNWLDRTDTSISSSIFQFIYIIVLIPLNIASTWFFLNLIREEEPKISSIFTIYQKGKLVFKLIWTSIIQFILVLLWLLLLIVPGIIKGLSYSQTFFVLKDHPEYSAGKAIKESKLLMKGYKWKFFLLGLSFIGWALLTAAPIIIGIIAFALLMTFQMAVISIVFLVLGILGTVWFYLWLIPYINASYATFYQRLVDIHTPAESDTELQ</sequence>
<dbReference type="RefSeq" id="WP_023511541.1">
    <property type="nucleotide sequence ID" value="NZ_AWTC01000021.1"/>
</dbReference>
<feature type="transmembrane region" description="Helical" evidence="1">
    <location>
        <begin position="206"/>
        <end position="227"/>
    </location>
</feature>
<proteinExistence type="predicted"/>
<keyword evidence="1" id="KW-0472">Membrane</keyword>
<evidence type="ECO:0000313" key="3">
    <source>
        <dbReference type="Proteomes" id="UP000018296"/>
    </source>
</evidence>
<reference evidence="2 3" key="1">
    <citation type="journal article" date="2013" name="Genome Announc.">
        <title>Genome Sequence of Sporolactobacillus laevolacticus DSM442, an Efficient Polymer-Grade D-Lactate Producer from Agricultural Waste Cottonseed as a Nitrogen Source.</title>
        <authorList>
            <person name="Wang H."/>
            <person name="Wang L."/>
            <person name="Ju J."/>
            <person name="Yu B."/>
            <person name="Ma Y."/>
        </authorList>
    </citation>
    <scope>NUCLEOTIDE SEQUENCE [LARGE SCALE GENOMIC DNA]</scope>
    <source>
        <strain evidence="2 3">DSM 442</strain>
    </source>
</reference>
<organism evidence="2 3">
    <name type="scientific">Sporolactobacillus laevolacticus DSM 442</name>
    <dbReference type="NCBI Taxonomy" id="1395513"/>
    <lineage>
        <taxon>Bacteria</taxon>
        <taxon>Bacillati</taxon>
        <taxon>Bacillota</taxon>
        <taxon>Bacilli</taxon>
        <taxon>Bacillales</taxon>
        <taxon>Sporolactobacillaceae</taxon>
        <taxon>Sporolactobacillus</taxon>
    </lineage>
</organism>
<keyword evidence="3" id="KW-1185">Reference proteome</keyword>
<feature type="transmembrane region" description="Helical" evidence="1">
    <location>
        <begin position="62"/>
        <end position="86"/>
    </location>
</feature>
<dbReference type="PANTHER" id="PTHR40076">
    <property type="entry name" value="MEMBRANE PROTEIN-RELATED"/>
    <property type="match status" value="1"/>
</dbReference>
<keyword evidence="1" id="KW-0812">Transmembrane</keyword>
<dbReference type="EMBL" id="AWTC01000021">
    <property type="protein sequence ID" value="EST10558.1"/>
    <property type="molecule type" value="Genomic_DNA"/>
</dbReference>
<dbReference type="PANTHER" id="PTHR40076:SF1">
    <property type="entry name" value="MEMBRANE PROTEIN"/>
    <property type="match status" value="1"/>
</dbReference>
<dbReference type="AlphaFoldDB" id="V6IU55"/>
<name>V6IU55_9BACL</name>
<dbReference type="OrthoDB" id="9784844at2"/>
<comment type="caution">
    <text evidence="2">The sequence shown here is derived from an EMBL/GenBank/DDBJ whole genome shotgun (WGS) entry which is preliminary data.</text>
</comment>
<accession>V6IU55</accession>
<gene>
    <name evidence="2" type="ORF">P343_16705</name>
</gene>
<feature type="transmembrane region" description="Helical" evidence="1">
    <location>
        <begin position="106"/>
        <end position="133"/>
    </location>
</feature>
<dbReference type="PATRIC" id="fig|1395513.3.peg.3389"/>
<dbReference type="Pfam" id="PF06161">
    <property type="entry name" value="DUF975"/>
    <property type="match status" value="1"/>
</dbReference>
<dbReference type="InterPro" id="IPR010380">
    <property type="entry name" value="DUF975"/>
</dbReference>
<keyword evidence="1" id="KW-1133">Transmembrane helix</keyword>
<evidence type="ECO:0000256" key="1">
    <source>
        <dbReference type="SAM" id="Phobius"/>
    </source>
</evidence>
<evidence type="ECO:0000313" key="2">
    <source>
        <dbReference type="EMBL" id="EST10558.1"/>
    </source>
</evidence>
<protein>
    <submittedName>
        <fullName evidence="2">Membrane protein</fullName>
    </submittedName>
</protein>